<gene>
    <name evidence="1" type="ORF">F5876DRAFT_91892</name>
</gene>
<accession>A0ACC1TGS0</accession>
<sequence length="294" mass="34151">MILKPSDVDNLSDDEILNEFGKTRDELDRQNLEKGVEYDWTVLPRGTPGTVGKAVSVLSEEDESRTDSSEANALNLLWANTMIPVPRVRRVMKLEYLFFIVEDYIEGPTLAQVWSTYSLWQKIRVAFTLRSYIRQLRKLKAPRGAPPGPISNDGPRVCTSPLFGMLDLDQGPFASYADLASFFNEKAKLCYDYNNIPEDHPCRRQKFDDSKELVLSHQDLNPRNIIVGLDGTIWMIDWGWAGYFPPWFEYVAMKEKSLSEHYYQYWDLFIPFICGPHFEHEIWHLSMARGFSYR</sequence>
<reference evidence="1" key="1">
    <citation type="submission" date="2022-09" db="EMBL/GenBank/DDBJ databases">
        <title>A Global Phylogenomic Analysis of the Shiitake Genus Lentinula.</title>
        <authorList>
            <consortium name="DOE Joint Genome Institute"/>
            <person name="Sierra-Patev S."/>
            <person name="Min B."/>
            <person name="Naranjo-Ortiz M."/>
            <person name="Looney B."/>
            <person name="Konkel Z."/>
            <person name="Slot J.C."/>
            <person name="Sakamoto Y."/>
            <person name="Steenwyk J.L."/>
            <person name="Rokas A."/>
            <person name="Carro J."/>
            <person name="Camarero S."/>
            <person name="Ferreira P."/>
            <person name="Molpeceres G."/>
            <person name="Ruiz-Duenas F.J."/>
            <person name="Serrano A."/>
            <person name="Henrissat B."/>
            <person name="Drula E."/>
            <person name="Hughes K.W."/>
            <person name="Mata J.L."/>
            <person name="Ishikawa N.K."/>
            <person name="Vargas-Isla R."/>
            <person name="Ushijima S."/>
            <person name="Smith C.A."/>
            <person name="Ahrendt S."/>
            <person name="Andreopoulos W."/>
            <person name="He G."/>
            <person name="Labutti K."/>
            <person name="Lipzen A."/>
            <person name="Ng V."/>
            <person name="Riley R."/>
            <person name="Sandor L."/>
            <person name="Barry K."/>
            <person name="Martinez A.T."/>
            <person name="Xiao Y."/>
            <person name="Gibbons J.G."/>
            <person name="Terashima K."/>
            <person name="Grigoriev I.V."/>
            <person name="Hibbett D.S."/>
        </authorList>
    </citation>
    <scope>NUCLEOTIDE SEQUENCE</scope>
    <source>
        <strain evidence="1">TMI1499</strain>
    </source>
</reference>
<dbReference type="Proteomes" id="UP001163835">
    <property type="component" value="Unassembled WGS sequence"/>
</dbReference>
<keyword evidence="2" id="KW-1185">Reference proteome</keyword>
<name>A0ACC1TGS0_9AGAR</name>
<dbReference type="EMBL" id="MU796524">
    <property type="protein sequence ID" value="KAJ3803930.1"/>
    <property type="molecule type" value="Genomic_DNA"/>
</dbReference>
<proteinExistence type="predicted"/>
<evidence type="ECO:0000313" key="2">
    <source>
        <dbReference type="Proteomes" id="UP001163835"/>
    </source>
</evidence>
<protein>
    <submittedName>
        <fullName evidence="1">Kinase-like domain-containing protein</fullName>
    </submittedName>
</protein>
<evidence type="ECO:0000313" key="1">
    <source>
        <dbReference type="EMBL" id="KAJ3803930.1"/>
    </source>
</evidence>
<comment type="caution">
    <text evidence="1">The sequence shown here is derived from an EMBL/GenBank/DDBJ whole genome shotgun (WGS) entry which is preliminary data.</text>
</comment>
<organism evidence="1 2">
    <name type="scientific">Lentinula aff. lateritia</name>
    <dbReference type="NCBI Taxonomy" id="2804960"/>
    <lineage>
        <taxon>Eukaryota</taxon>
        <taxon>Fungi</taxon>
        <taxon>Dikarya</taxon>
        <taxon>Basidiomycota</taxon>
        <taxon>Agaricomycotina</taxon>
        <taxon>Agaricomycetes</taxon>
        <taxon>Agaricomycetidae</taxon>
        <taxon>Agaricales</taxon>
        <taxon>Marasmiineae</taxon>
        <taxon>Omphalotaceae</taxon>
        <taxon>Lentinula</taxon>
    </lineage>
</organism>